<dbReference type="Proteomes" id="UP000789831">
    <property type="component" value="Unassembled WGS sequence"/>
</dbReference>
<comment type="caution">
    <text evidence="3">The sequence shown here is derived from an EMBL/GenBank/DDBJ whole genome shotgun (WGS) entry which is preliminary data.</text>
</comment>
<proteinExistence type="predicted"/>
<evidence type="ECO:0000256" key="1">
    <source>
        <dbReference type="SAM" id="MobiDB-lite"/>
    </source>
</evidence>
<reference evidence="3" key="1">
    <citation type="submission" date="2021-06" db="EMBL/GenBank/DDBJ databases">
        <authorList>
            <person name="Kallberg Y."/>
            <person name="Tangrot J."/>
            <person name="Rosling A."/>
        </authorList>
    </citation>
    <scope>NUCLEOTIDE SEQUENCE</scope>
    <source>
        <strain evidence="3">MT106</strain>
    </source>
</reference>
<feature type="domain" description="NADAR" evidence="2">
    <location>
        <begin position="399"/>
        <end position="545"/>
    </location>
</feature>
<feature type="compositionally biased region" description="Basic and acidic residues" evidence="1">
    <location>
        <begin position="112"/>
        <end position="121"/>
    </location>
</feature>
<dbReference type="CDD" id="cd15457">
    <property type="entry name" value="NADAR"/>
    <property type="match status" value="1"/>
</dbReference>
<keyword evidence="4" id="KW-1185">Reference proteome</keyword>
<feature type="compositionally biased region" description="Polar residues" evidence="1">
    <location>
        <begin position="92"/>
        <end position="102"/>
    </location>
</feature>
<feature type="region of interest" description="Disordered" evidence="1">
    <location>
        <begin position="1"/>
        <end position="55"/>
    </location>
</feature>
<accession>A0A9N9A6G7</accession>
<feature type="region of interest" description="Disordered" evidence="1">
    <location>
        <begin position="92"/>
        <end position="196"/>
    </location>
</feature>
<organism evidence="3 4">
    <name type="scientific">Ambispora gerdemannii</name>
    <dbReference type="NCBI Taxonomy" id="144530"/>
    <lineage>
        <taxon>Eukaryota</taxon>
        <taxon>Fungi</taxon>
        <taxon>Fungi incertae sedis</taxon>
        <taxon>Mucoromycota</taxon>
        <taxon>Glomeromycotina</taxon>
        <taxon>Glomeromycetes</taxon>
        <taxon>Archaeosporales</taxon>
        <taxon>Ambisporaceae</taxon>
        <taxon>Ambispora</taxon>
    </lineage>
</organism>
<gene>
    <name evidence="3" type="ORF">AGERDE_LOCUS5229</name>
</gene>
<evidence type="ECO:0000259" key="2">
    <source>
        <dbReference type="Pfam" id="PF08719"/>
    </source>
</evidence>
<name>A0A9N9A6G7_9GLOM</name>
<dbReference type="AlphaFoldDB" id="A0A9N9A6G7"/>
<dbReference type="OrthoDB" id="206452at2759"/>
<protein>
    <submittedName>
        <fullName evidence="3">9650_t:CDS:1</fullName>
    </submittedName>
</protein>
<dbReference type="InterPro" id="IPR012816">
    <property type="entry name" value="NADAR"/>
</dbReference>
<dbReference type="InterPro" id="IPR037238">
    <property type="entry name" value="YbiA-like_sf"/>
</dbReference>
<dbReference type="Gene3D" id="1.10.357.40">
    <property type="entry name" value="YbiA-like"/>
    <property type="match status" value="1"/>
</dbReference>
<dbReference type="Pfam" id="PF08719">
    <property type="entry name" value="NADAR"/>
    <property type="match status" value="1"/>
</dbReference>
<feature type="compositionally biased region" description="Basic and acidic residues" evidence="1">
    <location>
        <begin position="167"/>
        <end position="194"/>
    </location>
</feature>
<dbReference type="NCBIfam" id="TIGR02464">
    <property type="entry name" value="ribofla_fusion"/>
    <property type="match status" value="1"/>
</dbReference>
<feature type="compositionally biased region" description="Polar residues" evidence="1">
    <location>
        <begin position="127"/>
        <end position="157"/>
    </location>
</feature>
<evidence type="ECO:0000313" key="3">
    <source>
        <dbReference type="EMBL" id="CAG8520845.1"/>
    </source>
</evidence>
<feature type="compositionally biased region" description="Polar residues" evidence="1">
    <location>
        <begin position="1"/>
        <end position="40"/>
    </location>
</feature>
<sequence>MSDNSEISSTFSPWSNLNYPSNTQSTGESETTLEQEQSYNEHLVRKYNTQVKNDSNPKTIAASFATTTNYAIHSSQMKSPVTWGMANASINAQPSQQASHQPFTHDGNIPRSEMDKNKKDNDDDEQSSSTEQRSNESANQINDPSQVPSQDKINNVKTLKRSSPENSSREREILQDNTEAMKTDIEQNSSDEKNQGTITKKLKEACQYVGDMVSESIYQFYSDIVPEQVFNKLTDPLLNQQPKQSFHSVALFIFFNVDYTHILPAKEEFTRYGLTYLIEIFKCGTHNQTTNAINTAKELTLDCAINCWRNKKNFTLFIATDTQGYIVSEFIKSIRKICDRETLHAIVIRPDASRFWVRDLDRAGATYVVCNKSKHVAIEMMKFLEAYEKKGRGGQKVDFYNKDEPYYEFTNFYRAKVNIDKHSWPTTEHYFQAQKFENLSIQKKIRNAYTAREAFSIARDKNDEKRTNWESPTSPDGIIFKEKVMEHAQMCKYTQYPQLKYKLLSTATADLYEHTSNDNYWGDGGNDRRGQNRLGCILTNVRSTLMNQEINKLAIKHKCSAQQTWIVPQLLKRINEWDRSQPTSNKI</sequence>
<evidence type="ECO:0000313" key="4">
    <source>
        <dbReference type="Proteomes" id="UP000789831"/>
    </source>
</evidence>
<dbReference type="EMBL" id="CAJVPL010000681">
    <property type="protein sequence ID" value="CAG8520845.1"/>
    <property type="molecule type" value="Genomic_DNA"/>
</dbReference>
<dbReference type="SUPFAM" id="SSF143990">
    <property type="entry name" value="YbiA-like"/>
    <property type="match status" value="1"/>
</dbReference>